<dbReference type="EMBL" id="JWIZ01000090">
    <property type="protein sequence ID" value="KMK50549.1"/>
    <property type="molecule type" value="Genomic_DNA"/>
</dbReference>
<dbReference type="Proteomes" id="UP000036270">
    <property type="component" value="Unassembled WGS sequence"/>
</dbReference>
<feature type="non-terminal residue" evidence="2">
    <location>
        <position position="1"/>
    </location>
</feature>
<evidence type="ECO:0000313" key="3">
    <source>
        <dbReference type="Proteomes" id="UP000036270"/>
    </source>
</evidence>
<gene>
    <name evidence="2" type="ORF">RO21_11185</name>
</gene>
<protein>
    <recommendedName>
        <fullName evidence="4">Phage late control D family protein</fullName>
    </recommendedName>
</protein>
<dbReference type="PATRIC" id="fig|67855.3.peg.2525"/>
<evidence type="ECO:0000313" key="2">
    <source>
        <dbReference type="EMBL" id="KMK50549.1"/>
    </source>
</evidence>
<keyword evidence="3" id="KW-1185">Reference proteome</keyword>
<dbReference type="STRING" id="67855.RO21_11185"/>
<evidence type="ECO:0000256" key="1">
    <source>
        <dbReference type="SAM" id="MobiDB-lite"/>
    </source>
</evidence>
<feature type="compositionally biased region" description="Basic and acidic residues" evidence="1">
    <location>
        <begin position="62"/>
        <end position="79"/>
    </location>
</feature>
<accession>A0A0J5P504</accession>
<organism evidence="2 3">
    <name type="scientific">Muribacter muris</name>
    <dbReference type="NCBI Taxonomy" id="67855"/>
    <lineage>
        <taxon>Bacteria</taxon>
        <taxon>Pseudomonadati</taxon>
        <taxon>Pseudomonadota</taxon>
        <taxon>Gammaproteobacteria</taxon>
        <taxon>Pasteurellales</taxon>
        <taxon>Pasteurellaceae</taxon>
        <taxon>Muribacter</taxon>
    </lineage>
</organism>
<dbReference type="AlphaFoldDB" id="A0A0J5P504"/>
<reference evidence="2 3" key="1">
    <citation type="submission" date="2014-12" db="EMBL/GenBank/DDBJ databases">
        <title>Reclassification of Actinobacillus muris as Muribacter muris.</title>
        <authorList>
            <person name="Christensen H."/>
            <person name="Nicklas W."/>
            <person name="Bisgaard M."/>
        </authorList>
    </citation>
    <scope>NUCLEOTIDE SEQUENCE [LARGE SCALE GENOMIC DNA]</scope>
    <source>
        <strain evidence="2 3">Ackerman80-443D</strain>
    </source>
</reference>
<proteinExistence type="predicted"/>
<evidence type="ECO:0008006" key="4">
    <source>
        <dbReference type="Google" id="ProtNLM"/>
    </source>
</evidence>
<sequence length="218" mass="24492">RRQSGDNHRFSIAEGDNFKAVKAYWHDTNTGKRGEVVFDENTEVKKVVKPTMRKVTKVKRGKAGEPMRDSKGRVKKDKNGNIKTYKKGKVIKGKDGQSIKETVFVKGKGRKVNEVVHHKPVESDSENIKTLRHTYATQQSALNACKRNFEKLQRGLATFSLSLAEGNAELMPEMTVSVAGFKAQIDSNDWLITQVTHSLNADSGFTSQVEMELRAREI</sequence>
<name>A0A0J5P504_9PAST</name>
<feature type="region of interest" description="Disordered" evidence="1">
    <location>
        <begin position="55"/>
        <end position="79"/>
    </location>
</feature>
<comment type="caution">
    <text evidence="2">The sequence shown here is derived from an EMBL/GenBank/DDBJ whole genome shotgun (WGS) entry which is preliminary data.</text>
</comment>